<dbReference type="GO" id="GO:0016491">
    <property type="term" value="F:oxidoreductase activity"/>
    <property type="evidence" value="ECO:0007669"/>
    <property type="project" value="UniProtKB-KW"/>
</dbReference>
<dbReference type="AlphaFoldDB" id="A0A948X3E8"/>
<feature type="domain" description="Nitroreductase" evidence="6">
    <location>
        <begin position="9"/>
        <end position="154"/>
    </location>
</feature>
<comment type="similarity">
    <text evidence="2">Belongs to the nitroreductase family.</text>
</comment>
<dbReference type="InterPro" id="IPR029479">
    <property type="entry name" value="Nitroreductase"/>
</dbReference>
<dbReference type="PANTHER" id="PTHR43673:SF2">
    <property type="entry name" value="NITROREDUCTASE"/>
    <property type="match status" value="1"/>
</dbReference>
<keyword evidence="4" id="KW-0288">FMN</keyword>
<name>A0A948X3E8_9BACT</name>
<sequence>MNADFLEIIKTRRSCRKYRPDQITDEELQAVLEAGTYAPTSRGLQAPFIVAVQNEEQRAELAAMNAEIMGVASNPYYDAPVYVLVFAPSDAPNPVQDGSCVLENMMLAAHSIGLGSCWIHREKEMFATERGRCLMKSWGLPDGLAGIGGLALGYPQGDPSPAKPRKEGYFRIVR</sequence>
<proteinExistence type="inferred from homology"/>
<dbReference type="EMBL" id="JAHLFJ010000075">
    <property type="protein sequence ID" value="MBU3856471.1"/>
    <property type="molecule type" value="Genomic_DNA"/>
</dbReference>
<dbReference type="Proteomes" id="UP000784286">
    <property type="component" value="Unassembled WGS sequence"/>
</dbReference>
<evidence type="ECO:0000256" key="5">
    <source>
        <dbReference type="ARBA" id="ARBA00023002"/>
    </source>
</evidence>
<dbReference type="CDD" id="cd02136">
    <property type="entry name" value="PnbA_NfnB-like"/>
    <property type="match status" value="1"/>
</dbReference>
<evidence type="ECO:0000259" key="6">
    <source>
        <dbReference type="Pfam" id="PF00881"/>
    </source>
</evidence>
<dbReference type="PANTHER" id="PTHR43673">
    <property type="entry name" value="NAD(P)H NITROREDUCTASE YDGI-RELATED"/>
    <property type="match status" value="1"/>
</dbReference>
<organism evidence="7 8">
    <name type="scientific">Candidatus Phocaeicola excrementipullorum</name>
    <dbReference type="NCBI Taxonomy" id="2838731"/>
    <lineage>
        <taxon>Bacteria</taxon>
        <taxon>Pseudomonadati</taxon>
        <taxon>Bacteroidota</taxon>
        <taxon>Bacteroidia</taxon>
        <taxon>Bacteroidales</taxon>
        <taxon>Bacteroidaceae</taxon>
        <taxon>Phocaeicola</taxon>
    </lineage>
</organism>
<gene>
    <name evidence="7" type="ORF">H9928_07955</name>
</gene>
<comment type="caution">
    <text evidence="7">The sequence shown here is derived from an EMBL/GenBank/DDBJ whole genome shotgun (WGS) entry which is preliminary data.</text>
</comment>
<evidence type="ECO:0000256" key="4">
    <source>
        <dbReference type="ARBA" id="ARBA00022643"/>
    </source>
</evidence>
<comment type="cofactor">
    <cofactor evidence="1">
        <name>FMN</name>
        <dbReference type="ChEBI" id="CHEBI:58210"/>
    </cofactor>
</comment>
<evidence type="ECO:0000256" key="3">
    <source>
        <dbReference type="ARBA" id="ARBA00022630"/>
    </source>
</evidence>
<reference evidence="7" key="1">
    <citation type="journal article" date="2021" name="PeerJ">
        <title>Extensive microbial diversity within the chicken gut microbiome revealed by metagenomics and culture.</title>
        <authorList>
            <person name="Gilroy R."/>
            <person name="Ravi A."/>
            <person name="Getino M."/>
            <person name="Pursley I."/>
            <person name="Horton D.L."/>
            <person name="Alikhan N.F."/>
            <person name="Baker D."/>
            <person name="Gharbi K."/>
            <person name="Hall N."/>
            <person name="Watson M."/>
            <person name="Adriaenssens E.M."/>
            <person name="Foster-Nyarko E."/>
            <person name="Jarju S."/>
            <person name="Secka A."/>
            <person name="Antonio M."/>
            <person name="Oren A."/>
            <person name="Chaudhuri R.R."/>
            <person name="La Ragione R."/>
            <person name="Hildebrand F."/>
            <person name="Pallen M.J."/>
        </authorList>
    </citation>
    <scope>NUCLEOTIDE SEQUENCE</scope>
    <source>
        <strain evidence="7">8470</strain>
    </source>
</reference>
<dbReference type="InterPro" id="IPR000415">
    <property type="entry name" value="Nitroreductase-like"/>
</dbReference>
<evidence type="ECO:0000256" key="1">
    <source>
        <dbReference type="ARBA" id="ARBA00001917"/>
    </source>
</evidence>
<accession>A0A948X3E8</accession>
<keyword evidence="5" id="KW-0560">Oxidoreductase</keyword>
<evidence type="ECO:0000313" key="8">
    <source>
        <dbReference type="Proteomes" id="UP000784286"/>
    </source>
</evidence>
<keyword evidence="3" id="KW-0285">Flavoprotein</keyword>
<dbReference type="Gene3D" id="3.40.109.10">
    <property type="entry name" value="NADH Oxidase"/>
    <property type="match status" value="1"/>
</dbReference>
<protein>
    <submittedName>
        <fullName evidence="7">Nitroreductase</fullName>
    </submittedName>
</protein>
<evidence type="ECO:0000313" key="7">
    <source>
        <dbReference type="EMBL" id="MBU3856471.1"/>
    </source>
</evidence>
<evidence type="ECO:0000256" key="2">
    <source>
        <dbReference type="ARBA" id="ARBA00007118"/>
    </source>
</evidence>
<dbReference type="Pfam" id="PF00881">
    <property type="entry name" value="Nitroreductase"/>
    <property type="match status" value="1"/>
</dbReference>
<reference evidence="7" key="2">
    <citation type="submission" date="2021-04" db="EMBL/GenBank/DDBJ databases">
        <authorList>
            <person name="Gilroy R."/>
        </authorList>
    </citation>
    <scope>NUCLEOTIDE SEQUENCE</scope>
    <source>
        <strain evidence="7">8470</strain>
    </source>
</reference>
<dbReference type="SUPFAM" id="SSF55469">
    <property type="entry name" value="FMN-dependent nitroreductase-like"/>
    <property type="match status" value="1"/>
</dbReference>